<evidence type="ECO:0000256" key="17">
    <source>
        <dbReference type="SAM" id="SignalP"/>
    </source>
</evidence>
<evidence type="ECO:0000256" key="11">
    <source>
        <dbReference type="ARBA" id="ARBA00023136"/>
    </source>
</evidence>
<evidence type="ECO:0000256" key="14">
    <source>
        <dbReference type="ARBA" id="ARBA00058274"/>
    </source>
</evidence>
<dbReference type="EMBL" id="JAFDVH010000010">
    <property type="protein sequence ID" value="KAG7469258.1"/>
    <property type="molecule type" value="Genomic_DNA"/>
</dbReference>
<dbReference type="Gene3D" id="2.60.40.10">
    <property type="entry name" value="Immunoglobulins"/>
    <property type="match status" value="3"/>
</dbReference>
<feature type="chain" id="PRO_5038624375" description="Ig-like domain-containing protein" evidence="17">
    <location>
        <begin position="22"/>
        <end position="380"/>
    </location>
</feature>
<dbReference type="InterPro" id="IPR013106">
    <property type="entry name" value="Ig_V-set"/>
</dbReference>
<feature type="coiled-coil region" evidence="16">
    <location>
        <begin position="345"/>
        <end position="372"/>
    </location>
</feature>
<evidence type="ECO:0000256" key="12">
    <source>
        <dbReference type="ARBA" id="ARBA00023157"/>
    </source>
</evidence>
<dbReference type="SMART" id="SM00409">
    <property type="entry name" value="IG"/>
    <property type="match status" value="2"/>
</dbReference>
<keyword evidence="6 17" id="KW-0732">Signal</keyword>
<keyword evidence="10" id="KW-1133">Transmembrane helix</keyword>
<keyword evidence="20" id="KW-1185">Reference proteome</keyword>
<dbReference type="InterPro" id="IPR036179">
    <property type="entry name" value="Ig-like_dom_sf"/>
</dbReference>
<comment type="subunit">
    <text evidence="15">Cis- and trans-homodimer. Can form trans-heterodimers.</text>
</comment>
<evidence type="ECO:0000313" key="20">
    <source>
        <dbReference type="Proteomes" id="UP001046870"/>
    </source>
</evidence>
<evidence type="ECO:0000256" key="15">
    <source>
        <dbReference type="ARBA" id="ARBA00062858"/>
    </source>
</evidence>
<dbReference type="SUPFAM" id="SSF48726">
    <property type="entry name" value="Immunoglobulin"/>
    <property type="match status" value="3"/>
</dbReference>
<dbReference type="OrthoDB" id="6413693at2759"/>
<dbReference type="Pfam" id="PF07686">
    <property type="entry name" value="V-set"/>
    <property type="match status" value="1"/>
</dbReference>
<comment type="caution">
    <text evidence="19">The sequence shown here is derived from an EMBL/GenBank/DDBJ whole genome shotgun (WGS) entry which is preliminary data.</text>
</comment>
<evidence type="ECO:0000256" key="9">
    <source>
        <dbReference type="ARBA" id="ARBA00022949"/>
    </source>
</evidence>
<dbReference type="PANTHER" id="PTHR47387:SF1">
    <property type="entry name" value="NECTIN-2"/>
    <property type="match status" value="1"/>
</dbReference>
<dbReference type="GO" id="GO:0005886">
    <property type="term" value="C:plasma membrane"/>
    <property type="evidence" value="ECO:0007669"/>
    <property type="project" value="UniProtKB-SubCell"/>
</dbReference>
<keyword evidence="4" id="KW-1003">Cell membrane</keyword>
<evidence type="ECO:0000256" key="16">
    <source>
        <dbReference type="SAM" id="Coils"/>
    </source>
</evidence>
<dbReference type="PANTHER" id="PTHR47387">
    <property type="entry name" value="NECTIN-2"/>
    <property type="match status" value="1"/>
</dbReference>
<dbReference type="InterPro" id="IPR013162">
    <property type="entry name" value="CD80_C2-set"/>
</dbReference>
<evidence type="ECO:0000256" key="5">
    <source>
        <dbReference type="ARBA" id="ARBA00022692"/>
    </source>
</evidence>
<dbReference type="PROSITE" id="PS50835">
    <property type="entry name" value="IG_LIKE"/>
    <property type="match status" value="2"/>
</dbReference>
<feature type="domain" description="Ig-like" evidence="18">
    <location>
        <begin position="138"/>
        <end position="231"/>
    </location>
</feature>
<evidence type="ECO:0000256" key="3">
    <source>
        <dbReference type="ARBA" id="ARBA00007810"/>
    </source>
</evidence>
<dbReference type="InterPro" id="IPR007110">
    <property type="entry name" value="Ig-like_dom"/>
</dbReference>
<keyword evidence="9" id="KW-0965">Cell junction</keyword>
<comment type="function">
    <text evidence="14">Cell adhesion molecule that promotes cell-cell contacts and plays important roles in the development of the nervous system. Acts by forming homophilic or heterophilic trans-dimers.</text>
</comment>
<dbReference type="SMART" id="SM00406">
    <property type="entry name" value="IGv"/>
    <property type="match status" value="1"/>
</dbReference>
<feature type="domain" description="Ig-like" evidence="18">
    <location>
        <begin position="236"/>
        <end position="320"/>
    </location>
</feature>
<dbReference type="AlphaFoldDB" id="A0A9D3PX12"/>
<dbReference type="InterPro" id="IPR003599">
    <property type="entry name" value="Ig_sub"/>
</dbReference>
<name>A0A9D3PX12_MEGAT</name>
<keyword evidence="8" id="KW-0130">Cell adhesion</keyword>
<dbReference type="Pfam" id="PF08205">
    <property type="entry name" value="C2-set_2"/>
    <property type="match status" value="1"/>
</dbReference>
<evidence type="ECO:0000256" key="13">
    <source>
        <dbReference type="ARBA" id="ARBA00023180"/>
    </source>
</evidence>
<keyword evidence="11" id="KW-0472">Membrane</keyword>
<evidence type="ECO:0000313" key="19">
    <source>
        <dbReference type="EMBL" id="KAG7469258.1"/>
    </source>
</evidence>
<evidence type="ECO:0000256" key="4">
    <source>
        <dbReference type="ARBA" id="ARBA00022475"/>
    </source>
</evidence>
<sequence>MRCYYAVTITILTITLHTGAASQRVRVEKEVVSHLEKTVHLPCSFISEGIRLTQVTWIWEQVDGGREAIVIFHPSFGVAYPDSSLRGRVKFINPSLKNASIVITDVRMADEGKYICEYATYPSGNEQGTTLLITVVTPRSTASTVTVPEGTVPVVVARCESTNGRPPAKINWVTEVRGDTTVDLKPGPDNTHTVISEYSLVPTADDNGKDITCEVLHRTLDKPQRIQMKLAIGFPPKVRIEGYDNNWYVGRTDAMLTCQATGNPMPAVLTWKVPSGLFPHTVQIKENKLVVPKVDDSVNTTFVCEVRNQLGVGKDQVTVVVRDEPNEEQCRTPDQEEVLKTELEKNRLLIENAKLHREVLLLQKEVLTLEKERLLTKRDS</sequence>
<feature type="signal peptide" evidence="17">
    <location>
        <begin position="1"/>
        <end position="21"/>
    </location>
</feature>
<reference evidence="19" key="1">
    <citation type="submission" date="2021-01" db="EMBL/GenBank/DDBJ databases">
        <authorList>
            <person name="Zahm M."/>
            <person name="Roques C."/>
            <person name="Cabau C."/>
            <person name="Klopp C."/>
            <person name="Donnadieu C."/>
            <person name="Jouanno E."/>
            <person name="Lampietro C."/>
            <person name="Louis A."/>
            <person name="Herpin A."/>
            <person name="Echchiki A."/>
            <person name="Berthelot C."/>
            <person name="Parey E."/>
            <person name="Roest-Crollius H."/>
            <person name="Braasch I."/>
            <person name="Postlethwait J."/>
            <person name="Bobe J."/>
            <person name="Montfort J."/>
            <person name="Bouchez O."/>
            <person name="Begum T."/>
            <person name="Mejri S."/>
            <person name="Adams A."/>
            <person name="Chen W.-J."/>
            <person name="Guiguen Y."/>
        </authorList>
    </citation>
    <scope>NUCLEOTIDE SEQUENCE</scope>
    <source>
        <strain evidence="19">YG-15Mar2019-1</strain>
        <tissue evidence="19">Brain</tissue>
    </source>
</reference>
<keyword evidence="5" id="KW-0812">Transmembrane</keyword>
<dbReference type="Proteomes" id="UP001046870">
    <property type="component" value="Chromosome 10"/>
</dbReference>
<comment type="similarity">
    <text evidence="3">Belongs to the nectin family.</text>
</comment>
<evidence type="ECO:0000256" key="1">
    <source>
        <dbReference type="ARBA" id="ARBA00004251"/>
    </source>
</evidence>
<evidence type="ECO:0000256" key="6">
    <source>
        <dbReference type="ARBA" id="ARBA00022729"/>
    </source>
</evidence>
<gene>
    <name evidence="19" type="ORF">MATL_G00127140</name>
</gene>
<accession>A0A9D3PX12</accession>
<keyword evidence="7" id="KW-0677">Repeat</keyword>
<keyword evidence="12" id="KW-1015">Disulfide bond</keyword>
<protein>
    <recommendedName>
        <fullName evidence="18">Ig-like domain-containing protein</fullName>
    </recommendedName>
</protein>
<dbReference type="FunFam" id="2.60.40.10:FF:000304">
    <property type="entry name" value="Nectin cell adhesion molecule 1"/>
    <property type="match status" value="1"/>
</dbReference>
<organism evidence="19 20">
    <name type="scientific">Megalops atlanticus</name>
    <name type="common">Tarpon</name>
    <name type="synonym">Clupea gigantea</name>
    <dbReference type="NCBI Taxonomy" id="7932"/>
    <lineage>
        <taxon>Eukaryota</taxon>
        <taxon>Metazoa</taxon>
        <taxon>Chordata</taxon>
        <taxon>Craniata</taxon>
        <taxon>Vertebrata</taxon>
        <taxon>Euteleostomi</taxon>
        <taxon>Actinopterygii</taxon>
        <taxon>Neopterygii</taxon>
        <taxon>Teleostei</taxon>
        <taxon>Elopiformes</taxon>
        <taxon>Megalopidae</taxon>
        <taxon>Megalops</taxon>
    </lineage>
</organism>
<evidence type="ECO:0000256" key="10">
    <source>
        <dbReference type="ARBA" id="ARBA00022989"/>
    </source>
</evidence>
<proteinExistence type="inferred from homology"/>
<dbReference type="GO" id="GO:0007155">
    <property type="term" value="P:cell adhesion"/>
    <property type="evidence" value="ECO:0007669"/>
    <property type="project" value="UniProtKB-KW"/>
</dbReference>
<dbReference type="InterPro" id="IPR052659">
    <property type="entry name" value="Nectin/PVR"/>
</dbReference>
<dbReference type="GO" id="GO:0005912">
    <property type="term" value="C:adherens junction"/>
    <property type="evidence" value="ECO:0007669"/>
    <property type="project" value="UniProtKB-SubCell"/>
</dbReference>
<evidence type="ECO:0000256" key="8">
    <source>
        <dbReference type="ARBA" id="ARBA00022889"/>
    </source>
</evidence>
<keyword evidence="16" id="KW-0175">Coiled coil</keyword>
<evidence type="ECO:0000256" key="2">
    <source>
        <dbReference type="ARBA" id="ARBA00004536"/>
    </source>
</evidence>
<evidence type="ECO:0000256" key="7">
    <source>
        <dbReference type="ARBA" id="ARBA00022737"/>
    </source>
</evidence>
<keyword evidence="13" id="KW-0325">Glycoprotein</keyword>
<comment type="subcellular location">
    <subcellularLocation>
        <location evidence="2">Cell junction</location>
        <location evidence="2">Adherens junction</location>
    </subcellularLocation>
    <subcellularLocation>
        <location evidence="1">Cell membrane</location>
        <topology evidence="1">Single-pass type I membrane protein</topology>
    </subcellularLocation>
</comment>
<dbReference type="InterPro" id="IPR013783">
    <property type="entry name" value="Ig-like_fold"/>
</dbReference>
<evidence type="ECO:0000259" key="18">
    <source>
        <dbReference type="PROSITE" id="PS50835"/>
    </source>
</evidence>